<proteinExistence type="predicted"/>
<dbReference type="Proteomes" id="UP001386955">
    <property type="component" value="Unassembled WGS sequence"/>
</dbReference>
<reference evidence="2 3" key="1">
    <citation type="submission" date="2024-01" db="EMBL/GenBank/DDBJ databases">
        <title>The genomes of 5 underutilized Papilionoideae crops provide insights into root nodulation and disease resistanc.</title>
        <authorList>
            <person name="Jiang F."/>
        </authorList>
    </citation>
    <scope>NUCLEOTIDE SEQUENCE [LARGE SCALE GENOMIC DNA]</scope>
    <source>
        <strain evidence="2">DUOXIRENSHENG_FW03</strain>
        <tissue evidence="2">Leaves</tissue>
    </source>
</reference>
<evidence type="ECO:0000313" key="3">
    <source>
        <dbReference type="Proteomes" id="UP001386955"/>
    </source>
</evidence>
<dbReference type="AlphaFoldDB" id="A0AAN9XM16"/>
<keyword evidence="3" id="KW-1185">Reference proteome</keyword>
<dbReference type="Pfam" id="PF05910">
    <property type="entry name" value="DUF868"/>
    <property type="match status" value="1"/>
</dbReference>
<keyword evidence="1" id="KW-1133">Transmembrane helix</keyword>
<protein>
    <submittedName>
        <fullName evidence="2">Uncharacterized protein</fullName>
    </submittedName>
</protein>
<keyword evidence="1" id="KW-0812">Transmembrane</keyword>
<accession>A0AAN9XM16</accession>
<keyword evidence="1" id="KW-0472">Membrane</keyword>
<dbReference type="EMBL" id="JAYMYS010000004">
    <property type="protein sequence ID" value="KAK7397289.1"/>
    <property type="molecule type" value="Genomic_DNA"/>
</dbReference>
<evidence type="ECO:0000313" key="2">
    <source>
        <dbReference type="EMBL" id="KAK7397289.1"/>
    </source>
</evidence>
<dbReference type="PANTHER" id="PTHR31972">
    <property type="entry name" value="EXPRESSED PROTEIN"/>
    <property type="match status" value="1"/>
</dbReference>
<organism evidence="2 3">
    <name type="scientific">Psophocarpus tetragonolobus</name>
    <name type="common">Winged bean</name>
    <name type="synonym">Dolichos tetragonolobus</name>
    <dbReference type="NCBI Taxonomy" id="3891"/>
    <lineage>
        <taxon>Eukaryota</taxon>
        <taxon>Viridiplantae</taxon>
        <taxon>Streptophyta</taxon>
        <taxon>Embryophyta</taxon>
        <taxon>Tracheophyta</taxon>
        <taxon>Spermatophyta</taxon>
        <taxon>Magnoliopsida</taxon>
        <taxon>eudicotyledons</taxon>
        <taxon>Gunneridae</taxon>
        <taxon>Pentapetalae</taxon>
        <taxon>rosids</taxon>
        <taxon>fabids</taxon>
        <taxon>Fabales</taxon>
        <taxon>Fabaceae</taxon>
        <taxon>Papilionoideae</taxon>
        <taxon>50 kb inversion clade</taxon>
        <taxon>NPAAA clade</taxon>
        <taxon>indigoferoid/millettioid clade</taxon>
        <taxon>Phaseoleae</taxon>
        <taxon>Psophocarpus</taxon>
    </lineage>
</organism>
<dbReference type="PANTHER" id="PTHR31972:SF74">
    <property type="entry name" value="EXPRESSED PROTEIN"/>
    <property type="match status" value="1"/>
</dbReference>
<dbReference type="InterPro" id="IPR008586">
    <property type="entry name" value="DUF868_pln"/>
</dbReference>
<name>A0AAN9XM16_PSOTE</name>
<comment type="caution">
    <text evidence="2">The sequence shown here is derived from an EMBL/GenBank/DDBJ whole genome shotgun (WGS) entry which is preliminary data.</text>
</comment>
<sequence>MSNLHSPVTTTIPTLVSFLTLPLFFILFISVILLLCVAILSRMKDFPSCFGENGVQVADSSSSSANKSAQNVVTCVYQSRLGGRSCLITVTWSKNLMGQGLAVAIDDSSSQSLCKVDIKPWGFSKRRGCKSLEVHSCKVDVYWDLSSAKFGSGPEPLGGFYVGAVVDGQMVLLLGDLRKEAFKKTNANPLPHNAVLVAKKEHVFGKKSFGTKAVFCDNGQIHDLVIECDTASVGDPSLVIRIDSKAVMQVKRLRWKFRGNHTILVDGIAVEVFWDVHNWLFGTSLGNAVFMFRTCLSAADKLWASQPPSELAWSLSERFPETKLQGLSFSLILYACKNQTEMMKPSSTYGEHILMCYEETKEGNKANFELDPSNDALRFRSKKPDLGSSKAQSPSSLCFTNKILERPPQRTHNRGVALSVDEIKKLDNVQILCVEQEKPSLAIKNSSIGRFEKTPMIERHKGNWGVVQTGRSRRGVELRSDANVELSYRHARSFDMLEVVMQSRGAENCKDDIVGWFTKVTTYNLSYKFDAKEMEKLSKAYIGEVISKVPSTIDNERKVCLKCFETLVRRARRYAPDAVLGWDNIKAAIRTSTLFNLRSENIAAAPFALQRDPTFPTISSYLLYFNYG</sequence>
<evidence type="ECO:0000256" key="1">
    <source>
        <dbReference type="SAM" id="Phobius"/>
    </source>
</evidence>
<gene>
    <name evidence="2" type="ORF">VNO78_18457</name>
</gene>
<feature type="transmembrane region" description="Helical" evidence="1">
    <location>
        <begin position="12"/>
        <end position="40"/>
    </location>
</feature>